<comment type="caution">
    <text evidence="2">The sequence shown here is derived from an EMBL/GenBank/DDBJ whole genome shotgun (WGS) entry which is preliminary data.</text>
</comment>
<accession>A0A921UEK7</accession>
<evidence type="ECO:0000256" key="1">
    <source>
        <dbReference type="SAM" id="MobiDB-lite"/>
    </source>
</evidence>
<reference evidence="2" key="2">
    <citation type="submission" date="2020-10" db="EMBL/GenBank/DDBJ databases">
        <authorList>
            <person name="Cooper E.A."/>
            <person name="Brenton Z.W."/>
            <person name="Flinn B.S."/>
            <person name="Jenkins J."/>
            <person name="Shu S."/>
            <person name="Flowers D."/>
            <person name="Luo F."/>
            <person name="Wang Y."/>
            <person name="Xia P."/>
            <person name="Barry K."/>
            <person name="Daum C."/>
            <person name="Lipzen A."/>
            <person name="Yoshinaga Y."/>
            <person name="Schmutz J."/>
            <person name="Saski C."/>
            <person name="Vermerris W."/>
            <person name="Kresovich S."/>
        </authorList>
    </citation>
    <scope>NUCLEOTIDE SEQUENCE</scope>
</reference>
<proteinExistence type="predicted"/>
<gene>
    <name evidence="2" type="ORF">BDA96_05G067300</name>
</gene>
<organism evidence="2 3">
    <name type="scientific">Sorghum bicolor</name>
    <name type="common">Sorghum</name>
    <name type="synonym">Sorghum vulgare</name>
    <dbReference type="NCBI Taxonomy" id="4558"/>
    <lineage>
        <taxon>Eukaryota</taxon>
        <taxon>Viridiplantae</taxon>
        <taxon>Streptophyta</taxon>
        <taxon>Embryophyta</taxon>
        <taxon>Tracheophyta</taxon>
        <taxon>Spermatophyta</taxon>
        <taxon>Magnoliopsida</taxon>
        <taxon>Liliopsida</taxon>
        <taxon>Poales</taxon>
        <taxon>Poaceae</taxon>
        <taxon>PACMAD clade</taxon>
        <taxon>Panicoideae</taxon>
        <taxon>Andropogonodae</taxon>
        <taxon>Andropogoneae</taxon>
        <taxon>Sorghinae</taxon>
        <taxon>Sorghum</taxon>
    </lineage>
</organism>
<protein>
    <submittedName>
        <fullName evidence="2">Uncharacterized protein</fullName>
    </submittedName>
</protein>
<evidence type="ECO:0000313" key="3">
    <source>
        <dbReference type="Proteomes" id="UP000807115"/>
    </source>
</evidence>
<reference evidence="2" key="1">
    <citation type="journal article" date="2019" name="BMC Genomics">
        <title>A new reference genome for Sorghum bicolor reveals high levels of sequence similarity between sweet and grain genotypes: implications for the genetics of sugar metabolism.</title>
        <authorList>
            <person name="Cooper E.A."/>
            <person name="Brenton Z.W."/>
            <person name="Flinn B.S."/>
            <person name="Jenkins J."/>
            <person name="Shu S."/>
            <person name="Flowers D."/>
            <person name="Luo F."/>
            <person name="Wang Y."/>
            <person name="Xia P."/>
            <person name="Barry K."/>
            <person name="Daum C."/>
            <person name="Lipzen A."/>
            <person name="Yoshinaga Y."/>
            <person name="Schmutz J."/>
            <person name="Saski C."/>
            <person name="Vermerris W."/>
            <person name="Kresovich S."/>
        </authorList>
    </citation>
    <scope>NUCLEOTIDE SEQUENCE</scope>
</reference>
<sequence>MERRPSTSKTIPVGSTGSGMGEHSPYPYPFLEEPHSLAPVAVHLHLSIQNLIHPPNPSPDPHPAELFLRMWMWMCRPSSRVRRCGSLSVTPLPSWLRLCRFAATQRAAPASMLLPRLLPKRTPEARAEAPPPPHAAGVLPLVEDQRIYIVSLQIYCLLN</sequence>
<dbReference type="EMBL" id="CM027684">
    <property type="protein sequence ID" value="KAG0529077.1"/>
    <property type="molecule type" value="Genomic_DNA"/>
</dbReference>
<feature type="region of interest" description="Disordered" evidence="1">
    <location>
        <begin position="1"/>
        <end position="20"/>
    </location>
</feature>
<name>A0A921UEK7_SORBI</name>
<dbReference type="AlphaFoldDB" id="A0A921UEK7"/>
<evidence type="ECO:0000313" key="2">
    <source>
        <dbReference type="EMBL" id="KAG0529077.1"/>
    </source>
</evidence>
<dbReference type="Proteomes" id="UP000807115">
    <property type="component" value="Chromosome 5"/>
</dbReference>